<dbReference type="Proteomes" id="UP001303760">
    <property type="component" value="Unassembled WGS sequence"/>
</dbReference>
<feature type="domain" description="Amine oxidase" evidence="8">
    <location>
        <begin position="21"/>
        <end position="436"/>
    </location>
</feature>
<evidence type="ECO:0000259" key="8">
    <source>
        <dbReference type="Pfam" id="PF01593"/>
    </source>
</evidence>
<dbReference type="FunFam" id="2.60.370.10:FF:000001">
    <property type="entry name" value="COX11 cytochrome c oxidase assembly homolog"/>
    <property type="match status" value="1"/>
</dbReference>
<keyword evidence="3 7" id="KW-0812">Transmembrane</keyword>
<keyword evidence="4 7" id="KW-1133">Transmembrane helix</keyword>
<dbReference type="HAMAP" id="MF_00155">
    <property type="entry name" value="CtaG"/>
    <property type="match status" value="1"/>
</dbReference>
<evidence type="ECO:0000256" key="1">
    <source>
        <dbReference type="ARBA" id="ARBA00004007"/>
    </source>
</evidence>
<dbReference type="Gene3D" id="3.50.50.60">
    <property type="entry name" value="FAD/NAD(P)-binding domain"/>
    <property type="match status" value="1"/>
</dbReference>
<feature type="transmembrane region" description="Helical" evidence="7">
    <location>
        <begin position="12"/>
        <end position="29"/>
    </location>
</feature>
<dbReference type="PANTHER" id="PTHR21320">
    <property type="entry name" value="CYTOCHROME C OXIDASE ASSEMBLY PROTEIN COX11-RELATED"/>
    <property type="match status" value="1"/>
</dbReference>
<evidence type="ECO:0000256" key="6">
    <source>
        <dbReference type="SAM" id="MobiDB-lite"/>
    </source>
</evidence>
<evidence type="ECO:0000256" key="2">
    <source>
        <dbReference type="ARBA" id="ARBA00004243"/>
    </source>
</evidence>
<dbReference type="Pfam" id="PF04442">
    <property type="entry name" value="CtaG_Cox11"/>
    <property type="match status" value="1"/>
</dbReference>
<comment type="function">
    <text evidence="1">Exerts its effect at some terminal stage of cytochrome c oxidase synthesis, probably by being involved in the insertion of the copper B into subunit I.</text>
</comment>
<evidence type="ECO:0000256" key="7">
    <source>
        <dbReference type="SAM" id="Phobius"/>
    </source>
</evidence>
<dbReference type="Pfam" id="PF01593">
    <property type="entry name" value="Amino_oxidase"/>
    <property type="match status" value="1"/>
</dbReference>
<organism evidence="9 10">
    <name type="scientific">Achaetomium macrosporum</name>
    <dbReference type="NCBI Taxonomy" id="79813"/>
    <lineage>
        <taxon>Eukaryota</taxon>
        <taxon>Fungi</taxon>
        <taxon>Dikarya</taxon>
        <taxon>Ascomycota</taxon>
        <taxon>Pezizomycotina</taxon>
        <taxon>Sordariomycetes</taxon>
        <taxon>Sordariomycetidae</taxon>
        <taxon>Sordariales</taxon>
        <taxon>Chaetomiaceae</taxon>
        <taxon>Achaetomium</taxon>
    </lineage>
</organism>
<dbReference type="SUPFAM" id="SSF110111">
    <property type="entry name" value="Ctag/Cox11"/>
    <property type="match status" value="1"/>
</dbReference>
<name>A0AAN7C565_9PEZI</name>
<dbReference type="InterPro" id="IPR036188">
    <property type="entry name" value="FAD/NAD-bd_sf"/>
</dbReference>
<feature type="region of interest" description="Disordered" evidence="6">
    <location>
        <begin position="552"/>
        <end position="573"/>
    </location>
</feature>
<dbReference type="GO" id="GO:0005743">
    <property type="term" value="C:mitochondrial inner membrane"/>
    <property type="evidence" value="ECO:0007669"/>
    <property type="project" value="UniProtKB-SubCell"/>
</dbReference>
<evidence type="ECO:0000256" key="5">
    <source>
        <dbReference type="ARBA" id="ARBA00023136"/>
    </source>
</evidence>
<dbReference type="SUPFAM" id="SSF51905">
    <property type="entry name" value="FAD/NAD(P)-binding domain"/>
    <property type="match status" value="1"/>
</dbReference>
<comment type="subcellular location">
    <subcellularLocation>
        <location evidence="2">Mitochondrion inner membrane</location>
        <topology evidence="2">Single-pass membrane protein</topology>
        <orientation evidence="2">Intermembrane side</orientation>
    </subcellularLocation>
</comment>
<keyword evidence="10" id="KW-1185">Reference proteome</keyword>
<dbReference type="GO" id="GO:0016491">
    <property type="term" value="F:oxidoreductase activity"/>
    <property type="evidence" value="ECO:0007669"/>
    <property type="project" value="InterPro"/>
</dbReference>
<dbReference type="EMBL" id="MU860252">
    <property type="protein sequence ID" value="KAK4235614.1"/>
    <property type="molecule type" value="Genomic_DNA"/>
</dbReference>
<dbReference type="AlphaFoldDB" id="A0AAN7C565"/>
<dbReference type="Gene3D" id="1.10.3110.10">
    <property type="entry name" value="protoporphyrinogen ix oxidase, domain 3"/>
    <property type="match status" value="1"/>
</dbReference>
<reference evidence="9" key="1">
    <citation type="journal article" date="2023" name="Mol. Phylogenet. Evol.">
        <title>Genome-scale phylogeny and comparative genomics of the fungal order Sordariales.</title>
        <authorList>
            <person name="Hensen N."/>
            <person name="Bonometti L."/>
            <person name="Westerberg I."/>
            <person name="Brannstrom I.O."/>
            <person name="Guillou S."/>
            <person name="Cros-Aarteil S."/>
            <person name="Calhoun S."/>
            <person name="Haridas S."/>
            <person name="Kuo A."/>
            <person name="Mondo S."/>
            <person name="Pangilinan J."/>
            <person name="Riley R."/>
            <person name="LaButti K."/>
            <person name="Andreopoulos B."/>
            <person name="Lipzen A."/>
            <person name="Chen C."/>
            <person name="Yan M."/>
            <person name="Daum C."/>
            <person name="Ng V."/>
            <person name="Clum A."/>
            <person name="Steindorff A."/>
            <person name="Ohm R.A."/>
            <person name="Martin F."/>
            <person name="Silar P."/>
            <person name="Natvig D.O."/>
            <person name="Lalanne C."/>
            <person name="Gautier V."/>
            <person name="Ament-Velasquez S.L."/>
            <person name="Kruys A."/>
            <person name="Hutchinson M.I."/>
            <person name="Powell A.J."/>
            <person name="Barry K."/>
            <person name="Miller A.N."/>
            <person name="Grigoriev I.V."/>
            <person name="Debuchy R."/>
            <person name="Gladieux P."/>
            <person name="Hiltunen Thoren M."/>
            <person name="Johannesson H."/>
        </authorList>
    </citation>
    <scope>NUCLEOTIDE SEQUENCE</scope>
    <source>
        <strain evidence="9">CBS 532.94</strain>
    </source>
</reference>
<gene>
    <name evidence="9" type="ORF">C8A03DRAFT_46288</name>
</gene>
<protein>
    <submittedName>
        <fullName evidence="9">Cytochrome c oxidase assembly protein CtaG/Cox11-domain-containing protein</fullName>
    </submittedName>
</protein>
<proteinExistence type="inferred from homology"/>
<evidence type="ECO:0000313" key="9">
    <source>
        <dbReference type="EMBL" id="KAK4235614.1"/>
    </source>
</evidence>
<evidence type="ECO:0000256" key="4">
    <source>
        <dbReference type="ARBA" id="ARBA00022989"/>
    </source>
</evidence>
<evidence type="ECO:0000256" key="3">
    <source>
        <dbReference type="ARBA" id="ARBA00022692"/>
    </source>
</evidence>
<dbReference type="FunFam" id="1.10.405.20:FF:000001">
    <property type="entry name" value="Amine oxidase"/>
    <property type="match status" value="1"/>
</dbReference>
<dbReference type="GO" id="GO:0005759">
    <property type="term" value="C:mitochondrial matrix"/>
    <property type="evidence" value="ECO:0007669"/>
    <property type="project" value="UniProtKB-ARBA"/>
</dbReference>
<keyword evidence="5 7" id="KW-0472">Membrane</keyword>
<dbReference type="InterPro" id="IPR002937">
    <property type="entry name" value="Amino_oxidase"/>
</dbReference>
<dbReference type="InterPro" id="IPR023471">
    <property type="entry name" value="CtaG/Cox11_dom_sf"/>
</dbReference>
<comment type="caution">
    <text evidence="9">The sequence shown here is derived from an EMBL/GenBank/DDBJ whole genome shotgun (WGS) entry which is preliminary data.</text>
</comment>
<accession>A0AAN7C565</accession>
<evidence type="ECO:0000313" key="10">
    <source>
        <dbReference type="Proteomes" id="UP001303760"/>
    </source>
</evidence>
<dbReference type="Gene3D" id="3.90.660.20">
    <property type="entry name" value="Protoporphyrinogen oxidase, mitochondrial, domain 2"/>
    <property type="match status" value="1"/>
</dbReference>
<dbReference type="NCBIfam" id="NF003465">
    <property type="entry name" value="PRK05089.1"/>
    <property type="match status" value="1"/>
</dbReference>
<dbReference type="GO" id="GO:0005507">
    <property type="term" value="F:copper ion binding"/>
    <property type="evidence" value="ECO:0007669"/>
    <property type="project" value="InterPro"/>
</dbReference>
<reference evidence="9" key="2">
    <citation type="submission" date="2023-05" db="EMBL/GenBank/DDBJ databases">
        <authorList>
            <consortium name="Lawrence Berkeley National Laboratory"/>
            <person name="Steindorff A."/>
            <person name="Hensen N."/>
            <person name="Bonometti L."/>
            <person name="Westerberg I."/>
            <person name="Brannstrom I.O."/>
            <person name="Guillou S."/>
            <person name="Cros-Aarteil S."/>
            <person name="Calhoun S."/>
            <person name="Haridas S."/>
            <person name="Kuo A."/>
            <person name="Mondo S."/>
            <person name="Pangilinan J."/>
            <person name="Riley R."/>
            <person name="Labutti K."/>
            <person name="Andreopoulos B."/>
            <person name="Lipzen A."/>
            <person name="Chen C."/>
            <person name="Yanf M."/>
            <person name="Daum C."/>
            <person name="Ng V."/>
            <person name="Clum A."/>
            <person name="Ohm R."/>
            <person name="Martin F."/>
            <person name="Silar P."/>
            <person name="Natvig D."/>
            <person name="Lalanne C."/>
            <person name="Gautier V."/>
            <person name="Ament-Velasquez S.L."/>
            <person name="Kruys A."/>
            <person name="Hutchinson M.I."/>
            <person name="Powell A.J."/>
            <person name="Barry K."/>
            <person name="Miller A.N."/>
            <person name="Grigoriev I.V."/>
            <person name="Debuchy R."/>
            <person name="Gladieux P."/>
            <person name="Thoren M.H."/>
            <person name="Johannesson H."/>
        </authorList>
    </citation>
    <scope>NUCLEOTIDE SEQUENCE</scope>
    <source>
        <strain evidence="9">CBS 532.94</strain>
    </source>
</reference>
<dbReference type="Gene3D" id="2.60.370.10">
    <property type="entry name" value="Ctag/Cox11"/>
    <property type="match status" value="1"/>
</dbReference>
<dbReference type="InterPro" id="IPR007533">
    <property type="entry name" value="Cyt_c_oxidase_assmbl_CtaG"/>
</dbReference>
<dbReference type="PANTHER" id="PTHR21320:SF3">
    <property type="entry name" value="CYTOCHROME C OXIDASE ASSEMBLY PROTEIN COX11, MITOCHONDRIAL-RELATED"/>
    <property type="match status" value="1"/>
</dbReference>
<sequence length="780" mass="87321">MLNRANPYPRKKVAIVGGGCTGIAALWALNRSPHDVYIYEAADRLGGHANTVEFVKGKYKTLVDAGFIIVNSETYPNFINFLKHIGVEMAPVDMTFSVSRDQGLFEWAGSSVDALFCQRTNLLSPRIWRMIFDIVRFNHFAVDVLRAACPIDETVGEYLEREGYSNAFRDDYLLPMAASIWTISPDKCALDFPVVTLVRFLWNHHLLSTTSFASKPAWLTFATGSRTYIDKVVKGFPSNHLRLNTIVAKLTNEPDGRVRLHTGDGSSEVFDHVILATHGDEAYSIIRDSATEQERAIMQNFRTSPNVAVLHSDASLMPENRKAWSSWNYLTRSSPLTGRGNVDQVCVTYDMNTVQQIPRKAFGNVFLTLNPLHEPDPKTVQGRYAYRHPLYTPGAVRAQQQLDSIQNTRGISYAGAWTKYGFHEDGFSSGLRVAVEHLGGKIPFEFKDSTFSRGETPSLTIADRIVRFFILLVQLFFLGVLDRLVDIEPRQSPPTDNMNMNPIPRFALRAAAEASSSWSCFFCQRAGSQWQQNATRATRVTAKSRLPSSPRFFSGSFPRRQQPNGRLGGAAPGMDRMSEVYKRRNRSTMYYTISIILGTVAFSYGSVPMYKMICQTIGWGGQPVRAHGTYTSSDSSPSDLAARLEPVTNVPRIRVTFSSSVSDVLPWKFTPQQREVRVLPGETALAFYTATNTSSKDIVGVATYSVTPAQVAPYFSKIQCFCFEEQRLAAGETVDMPVFFYLDPELLKDVNMKGVETVTLNYTFFKARYDENGRFQAPGA</sequence>